<organism evidence="2 3">
    <name type="scientific">Araneus ventricosus</name>
    <name type="common">Orbweaver spider</name>
    <name type="synonym">Epeira ventricosa</name>
    <dbReference type="NCBI Taxonomy" id="182803"/>
    <lineage>
        <taxon>Eukaryota</taxon>
        <taxon>Metazoa</taxon>
        <taxon>Ecdysozoa</taxon>
        <taxon>Arthropoda</taxon>
        <taxon>Chelicerata</taxon>
        <taxon>Arachnida</taxon>
        <taxon>Araneae</taxon>
        <taxon>Araneomorphae</taxon>
        <taxon>Entelegynae</taxon>
        <taxon>Araneoidea</taxon>
        <taxon>Araneidae</taxon>
        <taxon>Araneus</taxon>
    </lineage>
</organism>
<proteinExistence type="predicted"/>
<feature type="domain" description="Integrase catalytic" evidence="1">
    <location>
        <begin position="57"/>
        <end position="220"/>
    </location>
</feature>
<dbReference type="EMBL" id="BGPR01021216">
    <property type="protein sequence ID" value="GBN86293.1"/>
    <property type="molecule type" value="Genomic_DNA"/>
</dbReference>
<dbReference type="SUPFAM" id="SSF53098">
    <property type="entry name" value="Ribonuclease H-like"/>
    <property type="match status" value="1"/>
</dbReference>
<name>A0A4Y2SES7_ARAVE</name>
<dbReference type="Gene3D" id="3.30.420.10">
    <property type="entry name" value="Ribonuclease H-like superfamily/Ribonuclease H"/>
    <property type="match status" value="1"/>
</dbReference>
<dbReference type="OrthoDB" id="6433871at2759"/>
<dbReference type="Pfam" id="PF00665">
    <property type="entry name" value="rve"/>
    <property type="match status" value="1"/>
</dbReference>
<sequence>MNQSVLYRYSHDSESEEAQLVVSSRKILNEHHDSPNAAHYGSDGTYQRIAKRYFSIVQAQGFETIAIDLFGPLPESKDKEKWIFIVEDVATRWVELFALRKAKARECALLQSSVLMEEVFLRFGLPRRVISDNGTQVVSAVMQQMCYLQKIHQSFIPVYHPQANPVERKNRDLKPRLAILVEDQNDSWCEKLPSIRFAMNTAKCSSTGQTAAFLTFGRELRTVDEVQNELRSVNLKDIFVLEITPYLKRFSKFMAETKEVADMQQDLHKECGDRKRRRAPNYFLIMT</sequence>
<accession>A0A4Y2SES7</accession>
<dbReference type="InterPro" id="IPR050951">
    <property type="entry name" value="Retrovirus_Pol_polyprotein"/>
</dbReference>
<evidence type="ECO:0000313" key="2">
    <source>
        <dbReference type="EMBL" id="GBN86293.1"/>
    </source>
</evidence>
<reference evidence="2 3" key="1">
    <citation type="journal article" date="2019" name="Sci. Rep.">
        <title>Orb-weaving spider Araneus ventricosus genome elucidates the spidroin gene catalogue.</title>
        <authorList>
            <person name="Kono N."/>
            <person name="Nakamura H."/>
            <person name="Ohtoshi R."/>
            <person name="Moran D.A.P."/>
            <person name="Shinohara A."/>
            <person name="Yoshida Y."/>
            <person name="Fujiwara M."/>
            <person name="Mori M."/>
            <person name="Tomita M."/>
            <person name="Arakawa K."/>
        </authorList>
    </citation>
    <scope>NUCLEOTIDE SEQUENCE [LARGE SCALE GENOMIC DNA]</scope>
</reference>
<evidence type="ECO:0000259" key="1">
    <source>
        <dbReference type="PROSITE" id="PS50994"/>
    </source>
</evidence>
<evidence type="ECO:0000313" key="3">
    <source>
        <dbReference type="Proteomes" id="UP000499080"/>
    </source>
</evidence>
<protein>
    <recommendedName>
        <fullName evidence="1">Integrase catalytic domain-containing protein</fullName>
    </recommendedName>
</protein>
<dbReference type="PANTHER" id="PTHR37984:SF5">
    <property type="entry name" value="PROTEIN NYNRIN-LIKE"/>
    <property type="match status" value="1"/>
</dbReference>
<comment type="caution">
    <text evidence="2">The sequence shown here is derived from an EMBL/GenBank/DDBJ whole genome shotgun (WGS) entry which is preliminary data.</text>
</comment>
<dbReference type="AlphaFoldDB" id="A0A4Y2SES7"/>
<dbReference type="InterPro" id="IPR012337">
    <property type="entry name" value="RNaseH-like_sf"/>
</dbReference>
<dbReference type="PANTHER" id="PTHR37984">
    <property type="entry name" value="PROTEIN CBG26694"/>
    <property type="match status" value="1"/>
</dbReference>
<dbReference type="PROSITE" id="PS50994">
    <property type="entry name" value="INTEGRASE"/>
    <property type="match status" value="1"/>
</dbReference>
<dbReference type="InterPro" id="IPR036397">
    <property type="entry name" value="RNaseH_sf"/>
</dbReference>
<dbReference type="GO" id="GO:0003676">
    <property type="term" value="F:nucleic acid binding"/>
    <property type="evidence" value="ECO:0007669"/>
    <property type="project" value="InterPro"/>
</dbReference>
<keyword evidence="3" id="KW-1185">Reference proteome</keyword>
<dbReference type="InterPro" id="IPR001584">
    <property type="entry name" value="Integrase_cat-core"/>
</dbReference>
<dbReference type="Proteomes" id="UP000499080">
    <property type="component" value="Unassembled WGS sequence"/>
</dbReference>
<dbReference type="GO" id="GO:0015074">
    <property type="term" value="P:DNA integration"/>
    <property type="evidence" value="ECO:0007669"/>
    <property type="project" value="InterPro"/>
</dbReference>
<gene>
    <name evidence="2" type="ORF">AVEN_98417_1</name>
</gene>